<keyword evidence="4 10" id="KW-0808">Transferase</keyword>
<sequence length="162" mass="18378">MELILGSMKSGKSALLLGVANDLTKTKGQNEKLIFIRPSCDNRDFISRGREPDIHLKFGDERTNLQNYDYIFIDEIQFFDKQYIQYLIGLENKKVLMLAGLNANIHNQTWSNITTLIPYASAIEFLKANCDICGAKESAIHHIGDDKVGDNYVVVCPKCYKK</sequence>
<dbReference type="Gene3D" id="3.40.50.300">
    <property type="entry name" value="P-loop containing nucleotide triphosphate hydrolases"/>
    <property type="match status" value="1"/>
</dbReference>
<evidence type="ECO:0000256" key="8">
    <source>
        <dbReference type="PIRSR" id="PIRSR035805-1"/>
    </source>
</evidence>
<dbReference type="STRING" id="35818.HPU229336_06355"/>
<evidence type="ECO:0000256" key="2">
    <source>
        <dbReference type="ARBA" id="ARBA00012118"/>
    </source>
</evidence>
<dbReference type="GO" id="GO:0004797">
    <property type="term" value="F:thymidine kinase activity"/>
    <property type="evidence" value="ECO:0007669"/>
    <property type="project" value="UniProtKB-EC"/>
</dbReference>
<evidence type="ECO:0000256" key="10">
    <source>
        <dbReference type="RuleBase" id="RU000544"/>
    </source>
</evidence>
<proteinExistence type="inferred from homology"/>
<dbReference type="Proteomes" id="UP000037997">
    <property type="component" value="Unassembled WGS sequence"/>
</dbReference>
<keyword evidence="6 10" id="KW-0418">Kinase</keyword>
<evidence type="ECO:0000256" key="3">
    <source>
        <dbReference type="ARBA" id="ARBA00022634"/>
    </source>
</evidence>
<dbReference type="InterPro" id="IPR001267">
    <property type="entry name" value="Thymidine_kinase"/>
</dbReference>
<keyword evidence="7 10" id="KW-0067">ATP-binding</keyword>
<evidence type="ECO:0000313" key="13">
    <source>
        <dbReference type="Proteomes" id="UP000037997"/>
    </source>
</evidence>
<accession>A0A0N0LUH1</accession>
<keyword evidence="5 10" id="KW-0547">Nucleotide-binding</keyword>
<keyword evidence="3 10" id="KW-0237">DNA synthesis</keyword>
<dbReference type="SUPFAM" id="SSF52540">
    <property type="entry name" value="P-loop containing nucleoside triphosphate hydrolases"/>
    <property type="match status" value="1"/>
</dbReference>
<evidence type="ECO:0000256" key="1">
    <source>
        <dbReference type="ARBA" id="ARBA00007587"/>
    </source>
</evidence>
<dbReference type="PATRIC" id="fig|35818.11.peg.251"/>
<gene>
    <name evidence="12" type="ORF">HPU229334_01290</name>
</gene>
<organism evidence="12 13">
    <name type="scientific">Helicobacter pullorum</name>
    <dbReference type="NCBI Taxonomy" id="35818"/>
    <lineage>
        <taxon>Bacteria</taxon>
        <taxon>Pseudomonadati</taxon>
        <taxon>Campylobacterota</taxon>
        <taxon>Epsilonproteobacteria</taxon>
        <taxon>Campylobacterales</taxon>
        <taxon>Helicobacteraceae</taxon>
        <taxon>Helicobacter</taxon>
    </lineage>
</organism>
<evidence type="ECO:0000256" key="4">
    <source>
        <dbReference type="ARBA" id="ARBA00022679"/>
    </source>
</evidence>
<dbReference type="EC" id="2.7.1.21" evidence="2 10"/>
<name>A0A0N0LUH1_9HELI</name>
<dbReference type="GO" id="GO:0071897">
    <property type="term" value="P:DNA biosynthetic process"/>
    <property type="evidence" value="ECO:0007669"/>
    <property type="project" value="UniProtKB-KW"/>
</dbReference>
<dbReference type="PANTHER" id="PTHR11441:SF0">
    <property type="entry name" value="THYMIDINE KINASE, CYTOSOLIC"/>
    <property type="match status" value="1"/>
</dbReference>
<dbReference type="PIRSF" id="PIRSF035805">
    <property type="entry name" value="TK_cell"/>
    <property type="match status" value="1"/>
</dbReference>
<protein>
    <recommendedName>
        <fullName evidence="2 10">Thymidine kinase</fullName>
        <ecNumber evidence="2 10">2.7.1.21</ecNumber>
    </recommendedName>
</protein>
<dbReference type="PANTHER" id="PTHR11441">
    <property type="entry name" value="THYMIDINE KINASE"/>
    <property type="match status" value="1"/>
</dbReference>
<evidence type="ECO:0000256" key="5">
    <source>
        <dbReference type="ARBA" id="ARBA00022741"/>
    </source>
</evidence>
<comment type="caution">
    <text evidence="12">The sequence shown here is derived from an EMBL/GenBank/DDBJ whole genome shotgun (WGS) entry which is preliminary data.</text>
</comment>
<dbReference type="Pfam" id="PF00265">
    <property type="entry name" value="TK"/>
    <property type="match status" value="1"/>
</dbReference>
<comment type="catalytic activity">
    <reaction evidence="10">
        <text>thymidine + ATP = dTMP + ADP + H(+)</text>
        <dbReference type="Rhea" id="RHEA:19129"/>
        <dbReference type="ChEBI" id="CHEBI:15378"/>
        <dbReference type="ChEBI" id="CHEBI:17748"/>
        <dbReference type="ChEBI" id="CHEBI:30616"/>
        <dbReference type="ChEBI" id="CHEBI:63528"/>
        <dbReference type="ChEBI" id="CHEBI:456216"/>
        <dbReference type="EC" id="2.7.1.21"/>
    </reaction>
</comment>
<reference evidence="12 13" key="1">
    <citation type="submission" date="2014-06" db="EMBL/GenBank/DDBJ databases">
        <title>Helicobacter pullorum isolates in fresh chicken meat - phenotypic and genotypic features.</title>
        <authorList>
            <person name="Borges V."/>
            <person name="Santos A."/>
            <person name="Correia C.B."/>
            <person name="Saraiva M."/>
            <person name="Menard A."/>
            <person name="Vieira L."/>
            <person name="Sampaio D.A."/>
            <person name="Gomes J.P."/>
            <person name="Oleastro M."/>
        </authorList>
    </citation>
    <scope>NUCLEOTIDE SEQUENCE [LARGE SCALE GENOMIC DNA]</scope>
    <source>
        <strain evidence="12 13">229334/12</strain>
    </source>
</reference>
<feature type="binding site" evidence="9">
    <location>
        <position position="152"/>
    </location>
    <ligand>
        <name>substrate</name>
    </ligand>
</feature>
<dbReference type="GO" id="GO:0005524">
    <property type="term" value="F:ATP binding"/>
    <property type="evidence" value="ECO:0007669"/>
    <property type="project" value="UniProtKB-KW"/>
</dbReference>
<feature type="active site" description="Proton acceptor" evidence="8">
    <location>
        <position position="75"/>
    </location>
</feature>
<dbReference type="InterPro" id="IPR027417">
    <property type="entry name" value="P-loop_NTPase"/>
</dbReference>
<evidence type="ECO:0000256" key="6">
    <source>
        <dbReference type="ARBA" id="ARBA00022777"/>
    </source>
</evidence>
<evidence type="ECO:0000256" key="9">
    <source>
        <dbReference type="PIRSR" id="PIRSR035805-2"/>
    </source>
</evidence>
<evidence type="ECO:0000256" key="7">
    <source>
        <dbReference type="ARBA" id="ARBA00022840"/>
    </source>
</evidence>
<evidence type="ECO:0000256" key="11">
    <source>
        <dbReference type="RuleBase" id="RU004165"/>
    </source>
</evidence>
<dbReference type="GO" id="GO:0046104">
    <property type="term" value="P:thymidine metabolic process"/>
    <property type="evidence" value="ECO:0007669"/>
    <property type="project" value="TreeGrafter"/>
</dbReference>
<dbReference type="AlphaFoldDB" id="A0A0N0LUH1"/>
<comment type="similarity">
    <text evidence="1 11">Belongs to the thymidine kinase family.</text>
</comment>
<dbReference type="RefSeq" id="WP_054197498.1">
    <property type="nucleotide sequence ID" value="NZ_JNOC01000015.1"/>
</dbReference>
<evidence type="ECO:0000313" key="12">
    <source>
        <dbReference type="EMBL" id="KPH56389.1"/>
    </source>
</evidence>
<dbReference type="EMBL" id="JNOC01000015">
    <property type="protein sequence ID" value="KPH56389.1"/>
    <property type="molecule type" value="Genomic_DNA"/>
</dbReference>